<organism evidence="1 2">
    <name type="scientific">Dictyostelium purpureum</name>
    <name type="common">Slime mold</name>
    <dbReference type="NCBI Taxonomy" id="5786"/>
    <lineage>
        <taxon>Eukaryota</taxon>
        <taxon>Amoebozoa</taxon>
        <taxon>Evosea</taxon>
        <taxon>Eumycetozoa</taxon>
        <taxon>Dictyostelia</taxon>
        <taxon>Dictyosteliales</taxon>
        <taxon>Dictyosteliaceae</taxon>
        <taxon>Dictyostelium</taxon>
    </lineage>
</organism>
<dbReference type="PANTHER" id="PTHR31630">
    <property type="entry name" value="PHYTANOYL-COA DIOXYGENASE-RELATED-RELATED"/>
    <property type="match status" value="1"/>
</dbReference>
<evidence type="ECO:0008006" key="3">
    <source>
        <dbReference type="Google" id="ProtNLM"/>
    </source>
</evidence>
<dbReference type="InParanoid" id="F0ZIH5"/>
<accession>F0ZIH5</accession>
<dbReference type="PANTHER" id="PTHR31630:SF10">
    <property type="entry name" value="PHYTANOYL-COA DIOXYGENASE"/>
    <property type="match status" value="1"/>
</dbReference>
<dbReference type="InterPro" id="IPR008775">
    <property type="entry name" value="Phytyl_CoA_dOase-like"/>
</dbReference>
<proteinExistence type="predicted"/>
<dbReference type="EMBL" id="GL871032">
    <property type="protein sequence ID" value="EGC36280.1"/>
    <property type="molecule type" value="Genomic_DNA"/>
</dbReference>
<dbReference type="Proteomes" id="UP000001064">
    <property type="component" value="Unassembled WGS sequence"/>
</dbReference>
<dbReference type="eggNOG" id="ENOG502QZ63">
    <property type="taxonomic scope" value="Eukaryota"/>
</dbReference>
<gene>
    <name evidence="1" type="ORF">DICPUDRAFT_94354</name>
</gene>
<reference evidence="2" key="1">
    <citation type="journal article" date="2011" name="Genome Biol.">
        <title>Comparative genomics of the social amoebae Dictyostelium discoideum and Dictyostelium purpureum.</title>
        <authorList>
            <consortium name="US DOE Joint Genome Institute (JGI-PGF)"/>
            <person name="Sucgang R."/>
            <person name="Kuo A."/>
            <person name="Tian X."/>
            <person name="Salerno W."/>
            <person name="Parikh A."/>
            <person name="Feasley C.L."/>
            <person name="Dalin E."/>
            <person name="Tu H."/>
            <person name="Huang E."/>
            <person name="Barry K."/>
            <person name="Lindquist E."/>
            <person name="Shapiro H."/>
            <person name="Bruce D."/>
            <person name="Schmutz J."/>
            <person name="Salamov A."/>
            <person name="Fey P."/>
            <person name="Gaudet P."/>
            <person name="Anjard C."/>
            <person name="Babu M.M."/>
            <person name="Basu S."/>
            <person name="Bushmanova Y."/>
            <person name="van der Wel H."/>
            <person name="Katoh-Kurasawa M."/>
            <person name="Dinh C."/>
            <person name="Coutinho P.M."/>
            <person name="Saito T."/>
            <person name="Elias M."/>
            <person name="Schaap P."/>
            <person name="Kay R.R."/>
            <person name="Henrissat B."/>
            <person name="Eichinger L."/>
            <person name="Rivero F."/>
            <person name="Putnam N.H."/>
            <person name="West C.M."/>
            <person name="Loomis W.F."/>
            <person name="Chisholm R.L."/>
            <person name="Shaulsky G."/>
            <person name="Strassmann J.E."/>
            <person name="Queller D.C."/>
            <person name="Kuspa A."/>
            <person name="Grigoriev I.V."/>
        </authorList>
    </citation>
    <scope>NUCLEOTIDE SEQUENCE [LARGE SCALE GENOMIC DNA]</scope>
    <source>
        <strain evidence="2">QSDP1</strain>
    </source>
</reference>
<dbReference type="Pfam" id="PF05721">
    <property type="entry name" value="PhyH"/>
    <property type="match status" value="1"/>
</dbReference>
<sequence>MDLEEQYKEIRKKCNVPKEDWPEWRKHLYDHGWAIVKNVIPKEKCEEYSSRFWDWVEGFNSGVKRNKPSTWTSDNWPGHIHGIFQGYAIGQTQFVWDVRSEEEIIKIFEMIYQDKELLVSFDGANLSRPTIESRASMWAHFDQGSQKNDFRCIQGFLNLQPCQEFDGGLIVYEDSHLQHDAFFKESGAVSDGDWYKFQEDPQPLKWFKNCKKIKVCCDPGDFVLWDSRTIHYACPPIKHKGTGNCREVVYVSCQPASLANERVIGQKQKAFYSKRMTSHWASENIKLFARTPRSYGDTEREQRFQFDETTLPVLNERARKLAGLDPYY</sequence>
<dbReference type="GeneID" id="10500930"/>
<evidence type="ECO:0000313" key="1">
    <source>
        <dbReference type="EMBL" id="EGC36280.1"/>
    </source>
</evidence>
<dbReference type="OMA" id="AIYTCFM"/>
<dbReference type="Gene3D" id="2.60.120.620">
    <property type="entry name" value="q2cbj1_9rhob like domain"/>
    <property type="match status" value="1"/>
</dbReference>
<protein>
    <recommendedName>
        <fullName evidence="3">Phytanoyl-CoA dioxygenase</fullName>
    </recommendedName>
</protein>
<dbReference type="AlphaFoldDB" id="F0ZIH5"/>
<keyword evidence="2" id="KW-1185">Reference proteome</keyword>
<dbReference type="OrthoDB" id="14800at2759"/>
<dbReference type="KEGG" id="dpp:DICPUDRAFT_94354"/>
<name>F0ZIH5_DICPU</name>
<evidence type="ECO:0000313" key="2">
    <source>
        <dbReference type="Proteomes" id="UP000001064"/>
    </source>
</evidence>
<dbReference type="SUPFAM" id="SSF51197">
    <property type="entry name" value="Clavaminate synthase-like"/>
    <property type="match status" value="1"/>
</dbReference>
<dbReference type="RefSeq" id="XP_003287226.1">
    <property type="nucleotide sequence ID" value="XM_003287178.1"/>
</dbReference>
<dbReference type="VEuPathDB" id="AmoebaDB:DICPUDRAFT_94354"/>